<dbReference type="InterPro" id="IPR013885">
    <property type="entry name" value="DUF1764_euk"/>
</dbReference>
<proteinExistence type="predicted"/>
<protein>
    <submittedName>
        <fullName evidence="3">Uncharacterized protein C6G9.01c</fullName>
    </submittedName>
</protein>
<feature type="compositionally biased region" description="Basic and acidic residues" evidence="1">
    <location>
        <begin position="71"/>
        <end position="87"/>
    </location>
</feature>
<evidence type="ECO:0000313" key="3">
    <source>
        <dbReference type="RefSeq" id="XP_021849588.1"/>
    </source>
</evidence>
<dbReference type="PANTHER" id="PTHR34066">
    <property type="entry name" value="GROWTH FACTOR 2"/>
    <property type="match status" value="1"/>
</dbReference>
<reference evidence="2" key="1">
    <citation type="journal article" date="2021" name="Nat. Commun.">
        <title>Genomic analyses provide insights into spinach domestication and the genetic basis of agronomic traits.</title>
        <authorList>
            <person name="Cai X."/>
            <person name="Sun X."/>
            <person name="Xu C."/>
            <person name="Sun H."/>
            <person name="Wang X."/>
            <person name="Ge C."/>
            <person name="Zhang Z."/>
            <person name="Wang Q."/>
            <person name="Fei Z."/>
            <person name="Jiao C."/>
            <person name="Wang Q."/>
        </authorList>
    </citation>
    <scope>NUCLEOTIDE SEQUENCE [LARGE SCALE GENOMIC DNA]</scope>
    <source>
        <strain evidence="2">cv. Varoflay</strain>
    </source>
</reference>
<reference evidence="3" key="2">
    <citation type="submission" date="2025-08" db="UniProtKB">
        <authorList>
            <consortium name="RefSeq"/>
        </authorList>
    </citation>
    <scope>IDENTIFICATION</scope>
    <source>
        <tissue evidence="3">Leaf</tissue>
    </source>
</reference>
<dbReference type="KEGG" id="soe:110789249"/>
<dbReference type="GeneID" id="110789249"/>
<dbReference type="PANTHER" id="PTHR34066:SF1">
    <property type="entry name" value="DUF1764 FAMILY PROTEIN"/>
    <property type="match status" value="1"/>
</dbReference>
<feature type="compositionally biased region" description="Low complexity" evidence="1">
    <location>
        <begin position="25"/>
        <end position="39"/>
    </location>
</feature>
<feature type="compositionally biased region" description="Polar residues" evidence="1">
    <location>
        <begin position="10"/>
        <end position="24"/>
    </location>
</feature>
<accession>A0A9R0IIE6</accession>
<dbReference type="Proteomes" id="UP000813463">
    <property type="component" value="Chromosome 1"/>
</dbReference>
<name>A0A9R0IIE6_SPIOL</name>
<dbReference type="Pfam" id="PF08576">
    <property type="entry name" value="DUF1764"/>
    <property type="match status" value="1"/>
</dbReference>
<organism evidence="2 3">
    <name type="scientific">Spinacia oleracea</name>
    <name type="common">Spinach</name>
    <dbReference type="NCBI Taxonomy" id="3562"/>
    <lineage>
        <taxon>Eukaryota</taxon>
        <taxon>Viridiplantae</taxon>
        <taxon>Streptophyta</taxon>
        <taxon>Embryophyta</taxon>
        <taxon>Tracheophyta</taxon>
        <taxon>Spermatophyta</taxon>
        <taxon>Magnoliopsida</taxon>
        <taxon>eudicotyledons</taxon>
        <taxon>Gunneridae</taxon>
        <taxon>Pentapetalae</taxon>
        <taxon>Caryophyllales</taxon>
        <taxon>Chenopodiaceae</taxon>
        <taxon>Chenopodioideae</taxon>
        <taxon>Anserineae</taxon>
        <taxon>Spinacia</taxon>
    </lineage>
</organism>
<dbReference type="OrthoDB" id="20835at2759"/>
<feature type="compositionally biased region" description="Basic and acidic residues" evidence="1">
    <location>
        <begin position="43"/>
        <end position="57"/>
    </location>
</feature>
<evidence type="ECO:0000256" key="1">
    <source>
        <dbReference type="SAM" id="MobiDB-lite"/>
    </source>
</evidence>
<dbReference type="RefSeq" id="XP_021849588.1">
    <property type="nucleotide sequence ID" value="XM_021993896.2"/>
</dbReference>
<sequence>MPKKKPVKVSTASNDKSNAAQEKPSNSSKKAVKVSTASNDKSNAAREKPSTSSKKADEIDDIFASLKRKKSEQEKAEKSSNKNEKPLKIKKKLKRSLKENEALNPDSKPRRRTNDGLVIYSEEELKVNSQEGGNTGLCPFDCSCCF</sequence>
<gene>
    <name evidence="3" type="primary">LOC110789249</name>
</gene>
<dbReference type="AlphaFoldDB" id="A0A9R0IIE6"/>
<feature type="region of interest" description="Disordered" evidence="1">
    <location>
        <begin position="1"/>
        <end position="117"/>
    </location>
</feature>
<evidence type="ECO:0000313" key="2">
    <source>
        <dbReference type="Proteomes" id="UP000813463"/>
    </source>
</evidence>
<keyword evidence="2" id="KW-1185">Reference proteome</keyword>